<dbReference type="RefSeq" id="WP_068924250.1">
    <property type="nucleotide sequence ID" value="NZ_BMQP01000019.1"/>
</dbReference>
<proteinExistence type="predicted"/>
<name>A0A8J3S3R6_PLARO</name>
<dbReference type="GO" id="GO:0005975">
    <property type="term" value="P:carbohydrate metabolic process"/>
    <property type="evidence" value="ECO:0007669"/>
    <property type="project" value="UniProtKB-ARBA"/>
</dbReference>
<keyword evidence="3" id="KW-1185">Reference proteome</keyword>
<dbReference type="InterPro" id="IPR013783">
    <property type="entry name" value="Ig-like_fold"/>
</dbReference>
<reference evidence="2" key="1">
    <citation type="submission" date="2021-01" db="EMBL/GenBank/DDBJ databases">
        <title>Whole genome shotgun sequence of Planobispora rosea NBRC 15558.</title>
        <authorList>
            <person name="Komaki H."/>
            <person name="Tamura T."/>
        </authorList>
    </citation>
    <scope>NUCLEOTIDE SEQUENCE</scope>
    <source>
        <strain evidence="2">NBRC 15558</strain>
    </source>
</reference>
<dbReference type="Pfam" id="PF20129">
    <property type="entry name" value="DUF6519"/>
    <property type="match status" value="1"/>
</dbReference>
<dbReference type="Proteomes" id="UP000655044">
    <property type="component" value="Unassembled WGS sequence"/>
</dbReference>
<dbReference type="OrthoDB" id="3544192at2"/>
<dbReference type="InterPro" id="IPR045392">
    <property type="entry name" value="DUF6519"/>
</dbReference>
<dbReference type="EMBL" id="BOOI01000036">
    <property type="protein sequence ID" value="GIH85600.1"/>
    <property type="molecule type" value="Genomic_DNA"/>
</dbReference>
<feature type="coiled-coil region" evidence="1">
    <location>
        <begin position="191"/>
        <end position="225"/>
    </location>
</feature>
<sequence length="557" mass="60667">MSFSNGGVDTFDPGKGYIGVRLQQGVPLLDRDWNELEDIRRHFERELRRRHIGEGVPGLDGFRISPADADDDVVIEPGGLAADGYDLVNREGVLLSEQGDRTPLPAGDVALYLEAWVERVTSAEDPALGNPQDINMETCVRDRLRWAVRCAVRPEVPPPGTYLLAEIERPADARRVTAEMIRDRRRTRLNLAEAVDRLAGAEVRLGALEETARRIQSDLDTVKQDLSRLLWDVNIDYENQMLYFGWEQDFVVTVTDRFGAPVPNAELLCTADWGALSPAVSVTDAAGRARMSFTGVASPAAPPPADLGKLHRIGQKVAAHALQEQAQGLAAVEYAKVRFDPDELEIISRYSPPGVFDDISAALPLTPIVAVPDVRVATITVTARAAGTTNVRGTGCLQFQVGFWVFDWARSKIIEAISGVRVGSRIGDLLRQGIVEDGFDSGKVAQRLPFTLQGIGDDIQLALKRSLFTDPDVGDDLLHRGGKLGQVIAQEATAAIGARTNQAVVTLLQQFADSPEIPLDETDARAARTEIVQRASQITAGFAQSQRQLFTATRLGG</sequence>
<accession>A0A8J3S3R6</accession>
<dbReference type="AlphaFoldDB" id="A0A8J3S3R6"/>
<comment type="caution">
    <text evidence="2">The sequence shown here is derived from an EMBL/GenBank/DDBJ whole genome shotgun (WGS) entry which is preliminary data.</text>
</comment>
<dbReference type="InterPro" id="IPR008964">
    <property type="entry name" value="Invasin/intimin_cell_adhesion"/>
</dbReference>
<gene>
    <name evidence="2" type="ORF">Pro02_40080</name>
</gene>
<dbReference type="Gene3D" id="2.60.40.10">
    <property type="entry name" value="Immunoglobulins"/>
    <property type="match status" value="1"/>
</dbReference>
<keyword evidence="1" id="KW-0175">Coiled coil</keyword>
<protein>
    <submittedName>
        <fullName evidence="2">Uncharacterized protein</fullName>
    </submittedName>
</protein>
<evidence type="ECO:0000256" key="1">
    <source>
        <dbReference type="SAM" id="Coils"/>
    </source>
</evidence>
<evidence type="ECO:0000313" key="2">
    <source>
        <dbReference type="EMBL" id="GIH85600.1"/>
    </source>
</evidence>
<evidence type="ECO:0000313" key="3">
    <source>
        <dbReference type="Proteomes" id="UP000655044"/>
    </source>
</evidence>
<organism evidence="2 3">
    <name type="scientific">Planobispora rosea</name>
    <dbReference type="NCBI Taxonomy" id="35762"/>
    <lineage>
        <taxon>Bacteria</taxon>
        <taxon>Bacillati</taxon>
        <taxon>Actinomycetota</taxon>
        <taxon>Actinomycetes</taxon>
        <taxon>Streptosporangiales</taxon>
        <taxon>Streptosporangiaceae</taxon>
        <taxon>Planobispora</taxon>
    </lineage>
</organism>
<dbReference type="SUPFAM" id="SSF49373">
    <property type="entry name" value="Invasin/intimin cell-adhesion fragments"/>
    <property type="match status" value="1"/>
</dbReference>